<name>A0A9W9CR12_9PLEO</name>
<dbReference type="InterPro" id="IPR029058">
    <property type="entry name" value="AB_hydrolase_fold"/>
</dbReference>
<evidence type="ECO:0000313" key="5">
    <source>
        <dbReference type="EMBL" id="KAJ4377466.1"/>
    </source>
</evidence>
<reference evidence="5" key="1">
    <citation type="submission" date="2022-10" db="EMBL/GenBank/DDBJ databases">
        <title>Tapping the CABI collections for fungal endophytes: first genome assemblies for Collariella, Neodidymelliopsis, Ascochyta clinopodiicola, Didymella pomorum, Didymosphaeria variabile, Neocosmospora piperis and Neocucurbitaria cava.</title>
        <authorList>
            <person name="Hill R."/>
        </authorList>
    </citation>
    <scope>NUCLEOTIDE SEQUENCE</scope>
    <source>
        <strain evidence="5">IMI 356814</strain>
    </source>
</reference>
<dbReference type="GO" id="GO:0045493">
    <property type="term" value="P:xylan catabolic process"/>
    <property type="evidence" value="ECO:0007669"/>
    <property type="project" value="UniProtKB-UniRule"/>
</dbReference>
<feature type="chain" id="PRO_5041013375" description="Carboxylic ester hydrolase" evidence="4">
    <location>
        <begin position="17"/>
        <end position="319"/>
    </location>
</feature>
<keyword evidence="3 4" id="KW-0378">Hydrolase</keyword>
<evidence type="ECO:0000256" key="3">
    <source>
        <dbReference type="ARBA" id="ARBA00022801"/>
    </source>
</evidence>
<organism evidence="5 6">
    <name type="scientific">Neocucurbitaria cava</name>
    <dbReference type="NCBI Taxonomy" id="798079"/>
    <lineage>
        <taxon>Eukaryota</taxon>
        <taxon>Fungi</taxon>
        <taxon>Dikarya</taxon>
        <taxon>Ascomycota</taxon>
        <taxon>Pezizomycotina</taxon>
        <taxon>Dothideomycetes</taxon>
        <taxon>Pleosporomycetidae</taxon>
        <taxon>Pleosporales</taxon>
        <taxon>Pleosporineae</taxon>
        <taxon>Cucurbitariaceae</taxon>
        <taxon>Neocucurbitaria</taxon>
    </lineage>
</organism>
<dbReference type="GO" id="GO:0052689">
    <property type="term" value="F:carboxylic ester hydrolase activity"/>
    <property type="evidence" value="ECO:0007669"/>
    <property type="project" value="UniProtKB-KW"/>
</dbReference>
<dbReference type="NCBIfam" id="TIGR01840">
    <property type="entry name" value="esterase_phb"/>
    <property type="match status" value="1"/>
</dbReference>
<dbReference type="Pfam" id="PF10503">
    <property type="entry name" value="Esterase_PHB"/>
    <property type="match status" value="1"/>
</dbReference>
<keyword evidence="6" id="KW-1185">Reference proteome</keyword>
<accession>A0A9W9CR12</accession>
<dbReference type="SUPFAM" id="SSF53474">
    <property type="entry name" value="alpha/beta-Hydrolases"/>
    <property type="match status" value="2"/>
</dbReference>
<evidence type="ECO:0000256" key="4">
    <source>
        <dbReference type="RuleBase" id="RU367147"/>
    </source>
</evidence>
<keyword evidence="4" id="KW-0624">Polysaccharide degradation</keyword>
<dbReference type="InterPro" id="IPR050955">
    <property type="entry name" value="Plant_Biomass_Hydrol_Est"/>
</dbReference>
<keyword evidence="1 4" id="KW-0719">Serine esterase</keyword>
<dbReference type="Gene3D" id="3.40.50.1820">
    <property type="entry name" value="alpha/beta hydrolase"/>
    <property type="match status" value="1"/>
</dbReference>
<dbReference type="InterPro" id="IPR010126">
    <property type="entry name" value="Esterase_phb"/>
</dbReference>
<dbReference type="OrthoDB" id="2425929at2759"/>
<dbReference type="EC" id="3.1.1.-" evidence="4"/>
<dbReference type="EMBL" id="JAPEUY010000001">
    <property type="protein sequence ID" value="KAJ4377466.1"/>
    <property type="molecule type" value="Genomic_DNA"/>
</dbReference>
<keyword evidence="4" id="KW-0119">Carbohydrate metabolism</keyword>
<sequence>MLLSTVTLLSVALASAQQLSSNLTQITDFGPNPRNVSMYIYVPANLPPNPPILVSPHWCHGTAQQVFEGRPWASLGDQYGFISIYPNTSNLADQCWDVSSKESLTHDGGGDALGIVSMVRWALKEYGADKDRLFVTGTSSGAMMTNVLIGSYPDVFAAGSAWAGVPFGCFAGNGYDVWSDACATGKIIKNGTEWAALVKNAYPGYTGFRPKFQTLHGTVDNVLNPQNLKEQIKQWTSVFGISQVPTEVTKDTPLPGWTRSRYGEQFEAYEAAGVDHNIPNQVDVVMDFFDLKCSGSKCFSRRSGNVTGMLLECIDHLVV</sequence>
<dbReference type="Proteomes" id="UP001140560">
    <property type="component" value="Unassembled WGS sequence"/>
</dbReference>
<dbReference type="PANTHER" id="PTHR43037:SF5">
    <property type="entry name" value="FERULOYL ESTERASE"/>
    <property type="match status" value="1"/>
</dbReference>
<gene>
    <name evidence="5" type="ORF">N0V83_000291</name>
</gene>
<dbReference type="AlphaFoldDB" id="A0A9W9CR12"/>
<dbReference type="PANTHER" id="PTHR43037">
    <property type="entry name" value="UNNAMED PRODUCT-RELATED"/>
    <property type="match status" value="1"/>
</dbReference>
<protein>
    <recommendedName>
        <fullName evidence="4">Carboxylic ester hydrolase</fullName>
        <ecNumber evidence="4">3.1.1.-</ecNumber>
    </recommendedName>
</protein>
<comment type="similarity">
    <text evidence="4">Belongs to the carbohydrate esterase 1 (CE1) family.</text>
</comment>
<feature type="signal peptide" evidence="4">
    <location>
        <begin position="1"/>
        <end position="16"/>
    </location>
</feature>
<evidence type="ECO:0000313" key="6">
    <source>
        <dbReference type="Proteomes" id="UP001140560"/>
    </source>
</evidence>
<evidence type="ECO:0000256" key="1">
    <source>
        <dbReference type="ARBA" id="ARBA00022487"/>
    </source>
</evidence>
<proteinExistence type="inferred from homology"/>
<dbReference type="GO" id="GO:0005576">
    <property type="term" value="C:extracellular region"/>
    <property type="evidence" value="ECO:0007669"/>
    <property type="project" value="UniProtKB-SubCell"/>
</dbReference>
<evidence type="ECO:0000256" key="2">
    <source>
        <dbReference type="ARBA" id="ARBA00022729"/>
    </source>
</evidence>
<keyword evidence="4" id="KW-0964">Secreted</keyword>
<comment type="function">
    <text evidence="4">Esterase involved in the hydrolysis of xylan, a major structural heterogeneous polysaccharide found in plant biomass representing the second most abundant polysaccharide in the biosphere, after cellulose.</text>
</comment>
<comment type="caution">
    <text evidence="5">The sequence shown here is derived from an EMBL/GenBank/DDBJ whole genome shotgun (WGS) entry which is preliminary data.</text>
</comment>
<keyword evidence="2 4" id="KW-0732">Signal</keyword>
<comment type="subcellular location">
    <subcellularLocation>
        <location evidence="4">Secreted</location>
    </subcellularLocation>
</comment>